<feature type="domain" description="USP" evidence="8">
    <location>
        <begin position="576"/>
        <end position="1151"/>
    </location>
</feature>
<dbReference type="AlphaFoldDB" id="A0A439D818"/>
<keyword evidence="5" id="KW-0378">Hydrolase</keyword>
<evidence type="ECO:0000256" key="6">
    <source>
        <dbReference type="ARBA" id="ARBA00022807"/>
    </source>
</evidence>
<keyword evidence="4" id="KW-0833">Ubl conjugation pathway</keyword>
<dbReference type="InterPro" id="IPR018200">
    <property type="entry name" value="USP_CS"/>
</dbReference>
<organism evidence="9 10">
    <name type="scientific">Xylaria grammica</name>
    <dbReference type="NCBI Taxonomy" id="363999"/>
    <lineage>
        <taxon>Eukaryota</taxon>
        <taxon>Fungi</taxon>
        <taxon>Dikarya</taxon>
        <taxon>Ascomycota</taxon>
        <taxon>Pezizomycotina</taxon>
        <taxon>Sordariomycetes</taxon>
        <taxon>Xylariomycetidae</taxon>
        <taxon>Xylariales</taxon>
        <taxon>Xylariaceae</taxon>
        <taxon>Xylaria</taxon>
    </lineage>
</organism>
<accession>A0A439D818</accession>
<proteinExistence type="predicted"/>
<dbReference type="Proteomes" id="UP000286045">
    <property type="component" value="Unassembled WGS sequence"/>
</dbReference>
<dbReference type="PROSITE" id="PS00973">
    <property type="entry name" value="USP_2"/>
    <property type="match status" value="1"/>
</dbReference>
<gene>
    <name evidence="9" type="ORF">EKO27_g4552</name>
</gene>
<evidence type="ECO:0000313" key="9">
    <source>
        <dbReference type="EMBL" id="RWA10545.1"/>
    </source>
</evidence>
<comment type="catalytic activity">
    <reaction evidence="1">
        <text>Thiol-dependent hydrolysis of ester, thioester, amide, peptide and isopeptide bonds formed by the C-terminal Gly of ubiquitin (a 76-residue protein attached to proteins as an intracellular targeting signal).</text>
        <dbReference type="EC" id="3.4.19.12"/>
    </reaction>
</comment>
<dbReference type="InterPro" id="IPR038765">
    <property type="entry name" value="Papain-like_cys_pep_sf"/>
</dbReference>
<dbReference type="InterPro" id="IPR044635">
    <property type="entry name" value="UBP14-like"/>
</dbReference>
<comment type="caution">
    <text evidence="9">The sequence shown here is derived from an EMBL/GenBank/DDBJ whole genome shotgun (WGS) entry which is preliminary data.</text>
</comment>
<dbReference type="GO" id="GO:0070628">
    <property type="term" value="F:proteasome binding"/>
    <property type="evidence" value="ECO:0007669"/>
    <property type="project" value="TreeGrafter"/>
</dbReference>
<sequence>MATLSPPLSPPLGVEVPPSGIEAAPRLRDMKAKAIRVFRTTEGSHAYSSPLFLRRFLELHLPELPYDGDPGCSSHTMLLLPDQTYEDANQSFLSILCAECRYHFHVKTYKACSRSLDSSKHPSHMLIPSSTGSQGHKDQTGDAEFICAVENCLYTVQISVMPPKLTTWQISMLQDDNRILRNLQLARNEDPQRYLDIPDTWGAGSTVTLLARYIEDRLSTPSGNVLKIKKRNKRFCVSFGKDFDELLRSLGFEEKTDEEGEECWYITEAKPVLDRSPSLVHSRRAHLQDTLEELRTFLPNSSTTPAWSKLMDAFPGHLSRRETDLVTPSVISEDDLILLGCLREFSPQWFSWAAILLASICPSRRDTYLDAGLRCIQERSEEASLSIIMYKSEFDQMASIPPDVRAAYEFLGASPGDDEDRILAWFDAVLNSDIDNTLRTDAFEHLSTLATYTGSEKLQVIAWGDASSPSNGSNSGRMSVRAAAQLLKVEVSFSAELIRQFIDNVDKSVDRHRVIQALEVLSDHKRQNYQILEAESLREAADFLRQTQGVPTGQPESLDPAHCLATDSAAPFLTPPGLRNIGNTCYLNSLLQYFYNLDDASVDNRRTGGNGTRVTLEEAIVARQFVEELRRLFTDLQTTKGAAASPSQKLANTALSSAKEILTSKDQNQPPPLPARPSPAPPASPSKQSATTVNVTVEPVIDHHDILSCGSSQQTLVNEIDDTVTDTVTDTTIQEQNDSFTSVSADNSRDLSPEDRALSDTVEHVEDIAMEEPPAPLSLEQKISHISQRLERSDRSGTSQQDVEEIIGNILEHFMRAIRPDGPMGGKPDLQADSITELFFTTIVNSTIKTTTETTATVRASSIDEDILNEEVVPERWITAFPHPDKEHKMKNNLYEALDRYFSYELLSDGSLARYTTIRTLPPIVHICIQRSDASGVKNKNPVIIPEELYLDRYMETVPGSSLWNTRRRVWAVKERIKELESRKLNSVESMFKTQESQAWNTYADAHTNQEQHPDYQDPINLTSDLWRDIPSQVNVLQRQLRTGKFNFVDTLWEAGKRMDEMVSTELMKLHEEEASAFDSMKQHKFCLHAMICHGGGMNAGHYWVWVRDFKNQVWYKYNDSVVTKDSRNSQQVIDELNNSGDPYYVAYVQDELKDSLVDVPQRAQMGDDDDVRMANVAEEELEVIDSIAVDTPPQPANSPVNTPLS</sequence>
<dbReference type="InterPro" id="IPR001394">
    <property type="entry name" value="Peptidase_C19_UCH"/>
</dbReference>
<dbReference type="EC" id="3.4.19.12" evidence="2"/>
<dbReference type="Pfam" id="PF00443">
    <property type="entry name" value="UCH"/>
    <property type="match status" value="2"/>
</dbReference>
<dbReference type="EMBL" id="RYZI01000110">
    <property type="protein sequence ID" value="RWA10545.1"/>
    <property type="molecule type" value="Genomic_DNA"/>
</dbReference>
<dbReference type="GO" id="GO:0061136">
    <property type="term" value="P:regulation of proteasomal protein catabolic process"/>
    <property type="evidence" value="ECO:0007669"/>
    <property type="project" value="TreeGrafter"/>
</dbReference>
<evidence type="ECO:0000256" key="3">
    <source>
        <dbReference type="ARBA" id="ARBA00022670"/>
    </source>
</evidence>
<dbReference type="GO" id="GO:0043161">
    <property type="term" value="P:proteasome-mediated ubiquitin-dependent protein catabolic process"/>
    <property type="evidence" value="ECO:0007669"/>
    <property type="project" value="InterPro"/>
</dbReference>
<evidence type="ECO:0000256" key="2">
    <source>
        <dbReference type="ARBA" id="ARBA00012759"/>
    </source>
</evidence>
<dbReference type="GO" id="GO:0004843">
    <property type="term" value="F:cysteine-type deubiquitinase activity"/>
    <property type="evidence" value="ECO:0007669"/>
    <property type="project" value="UniProtKB-EC"/>
</dbReference>
<dbReference type="PANTHER" id="PTHR43982:SF6">
    <property type="entry name" value="UBIQUITIN CARBOXYL-TERMINAL HYDROLASE 2-RELATED"/>
    <property type="match status" value="1"/>
</dbReference>
<name>A0A439D818_9PEZI</name>
<dbReference type="PANTHER" id="PTHR43982">
    <property type="entry name" value="UBIQUITIN CARBOXYL-TERMINAL HYDROLASE"/>
    <property type="match status" value="1"/>
</dbReference>
<feature type="compositionally biased region" description="Polar residues" evidence="7">
    <location>
        <begin position="733"/>
        <end position="746"/>
    </location>
</feature>
<feature type="region of interest" description="Disordered" evidence="7">
    <location>
        <begin position="1"/>
        <end position="20"/>
    </location>
</feature>
<evidence type="ECO:0000259" key="8">
    <source>
        <dbReference type="PROSITE" id="PS50235"/>
    </source>
</evidence>
<evidence type="ECO:0000256" key="1">
    <source>
        <dbReference type="ARBA" id="ARBA00000707"/>
    </source>
</evidence>
<dbReference type="SUPFAM" id="SSF54001">
    <property type="entry name" value="Cysteine proteinases"/>
    <property type="match status" value="1"/>
</dbReference>
<dbReference type="GO" id="GO:0016579">
    <property type="term" value="P:protein deubiquitination"/>
    <property type="evidence" value="ECO:0007669"/>
    <property type="project" value="InterPro"/>
</dbReference>
<dbReference type="Gene3D" id="3.90.70.10">
    <property type="entry name" value="Cysteine proteinases"/>
    <property type="match status" value="2"/>
</dbReference>
<dbReference type="PROSITE" id="PS00972">
    <property type="entry name" value="USP_1"/>
    <property type="match status" value="1"/>
</dbReference>
<evidence type="ECO:0000256" key="5">
    <source>
        <dbReference type="ARBA" id="ARBA00022801"/>
    </source>
</evidence>
<feature type="region of interest" description="Disordered" evidence="7">
    <location>
        <begin position="664"/>
        <end position="691"/>
    </location>
</feature>
<feature type="region of interest" description="Disordered" evidence="7">
    <location>
        <begin position="731"/>
        <end position="753"/>
    </location>
</feature>
<evidence type="ECO:0000313" key="10">
    <source>
        <dbReference type="Proteomes" id="UP000286045"/>
    </source>
</evidence>
<reference evidence="9 10" key="1">
    <citation type="submission" date="2018-12" db="EMBL/GenBank/DDBJ databases">
        <title>Draft genome sequence of Xylaria grammica IHI A82.</title>
        <authorList>
            <person name="Buettner E."/>
            <person name="Kellner H."/>
        </authorList>
    </citation>
    <scope>NUCLEOTIDE SEQUENCE [LARGE SCALE GENOMIC DNA]</scope>
    <source>
        <strain evidence="9 10">IHI A82</strain>
    </source>
</reference>
<dbReference type="PROSITE" id="PS50235">
    <property type="entry name" value="USP_3"/>
    <property type="match status" value="1"/>
</dbReference>
<evidence type="ECO:0000256" key="4">
    <source>
        <dbReference type="ARBA" id="ARBA00022786"/>
    </source>
</evidence>
<protein>
    <recommendedName>
        <fullName evidence="2">ubiquitinyl hydrolase 1</fullName>
        <ecNumber evidence="2">3.4.19.12</ecNumber>
    </recommendedName>
</protein>
<feature type="compositionally biased region" description="Pro residues" evidence="7">
    <location>
        <begin position="669"/>
        <end position="684"/>
    </location>
</feature>
<evidence type="ECO:0000256" key="7">
    <source>
        <dbReference type="SAM" id="MobiDB-lite"/>
    </source>
</evidence>
<dbReference type="InterPro" id="IPR028889">
    <property type="entry name" value="USP"/>
</dbReference>
<dbReference type="STRING" id="363999.A0A439D818"/>
<keyword evidence="6" id="KW-0788">Thiol protease</keyword>
<keyword evidence="10" id="KW-1185">Reference proteome</keyword>
<keyword evidence="3" id="KW-0645">Protease</keyword>